<protein>
    <recommendedName>
        <fullName evidence="2">Probable RNA-binding protein EIF1AD</fullName>
    </recommendedName>
    <alternativeName>
        <fullName evidence="4">Eukaryotic translation initiation factor 1A domain-containing protein</fullName>
    </alternativeName>
</protein>
<evidence type="ECO:0000256" key="3">
    <source>
        <dbReference type="ARBA" id="ARBA00022884"/>
    </source>
</evidence>
<feature type="region of interest" description="Disordered" evidence="6">
    <location>
        <begin position="105"/>
        <end position="142"/>
    </location>
</feature>
<dbReference type="InterPro" id="IPR001253">
    <property type="entry name" value="TIF_eIF-1A"/>
</dbReference>
<keyword evidence="5" id="KW-0648">Protein biosynthesis</keyword>
<dbReference type="Pfam" id="PF01176">
    <property type="entry name" value="eIF-1a"/>
    <property type="match status" value="1"/>
</dbReference>
<organism evidence="8 9">
    <name type="scientific">Nezara viridula</name>
    <name type="common">Southern green stink bug</name>
    <name type="synonym">Cimex viridulus</name>
    <dbReference type="NCBI Taxonomy" id="85310"/>
    <lineage>
        <taxon>Eukaryota</taxon>
        <taxon>Metazoa</taxon>
        <taxon>Ecdysozoa</taxon>
        <taxon>Arthropoda</taxon>
        <taxon>Hexapoda</taxon>
        <taxon>Insecta</taxon>
        <taxon>Pterygota</taxon>
        <taxon>Neoptera</taxon>
        <taxon>Paraneoptera</taxon>
        <taxon>Hemiptera</taxon>
        <taxon>Heteroptera</taxon>
        <taxon>Panheteroptera</taxon>
        <taxon>Pentatomomorpha</taxon>
        <taxon>Pentatomoidea</taxon>
        <taxon>Pentatomidae</taxon>
        <taxon>Pentatominae</taxon>
        <taxon>Nezara</taxon>
    </lineage>
</organism>
<dbReference type="PANTHER" id="PTHR21641">
    <property type="entry name" value="TRANSLATION INITIATION FACTOR-RELATED"/>
    <property type="match status" value="1"/>
</dbReference>
<dbReference type="InterPro" id="IPR006196">
    <property type="entry name" value="RNA-binding_domain_S1_IF1"/>
</dbReference>
<evidence type="ECO:0000256" key="4">
    <source>
        <dbReference type="ARBA" id="ARBA00031998"/>
    </source>
</evidence>
<evidence type="ECO:0000313" key="9">
    <source>
        <dbReference type="Proteomes" id="UP001152798"/>
    </source>
</evidence>
<dbReference type="PANTHER" id="PTHR21641:SF0">
    <property type="entry name" value="RNA-BINDING PROTEIN EIF1AD-RELATED"/>
    <property type="match status" value="1"/>
</dbReference>
<keyword evidence="5" id="KW-0396">Initiation factor</keyword>
<gene>
    <name evidence="8" type="ORF">NEZAVI_LOCUS5114</name>
</gene>
<feature type="domain" description="S1-like" evidence="7">
    <location>
        <begin position="48"/>
        <end position="95"/>
    </location>
</feature>
<dbReference type="OrthoDB" id="1738325at2759"/>
<feature type="compositionally biased region" description="Acidic residues" evidence="6">
    <location>
        <begin position="133"/>
        <end position="142"/>
    </location>
</feature>
<dbReference type="GO" id="GO:0003723">
    <property type="term" value="F:RNA binding"/>
    <property type="evidence" value="ECO:0007669"/>
    <property type="project" value="UniProtKB-KW"/>
</dbReference>
<proteinExistence type="inferred from homology"/>
<comment type="similarity">
    <text evidence="1">Belongs to the EIF1AD family.</text>
</comment>
<accession>A0A9P0EDW9</accession>
<dbReference type="SUPFAM" id="SSF50249">
    <property type="entry name" value="Nucleic acid-binding proteins"/>
    <property type="match status" value="1"/>
</dbReference>
<keyword evidence="9" id="KW-1185">Reference proteome</keyword>
<dbReference type="InterPro" id="IPR012340">
    <property type="entry name" value="NA-bd_OB-fold"/>
</dbReference>
<evidence type="ECO:0000313" key="8">
    <source>
        <dbReference type="EMBL" id="CAH1394658.1"/>
    </source>
</evidence>
<dbReference type="SMART" id="SM00652">
    <property type="entry name" value="eIF1a"/>
    <property type="match status" value="1"/>
</dbReference>
<dbReference type="Proteomes" id="UP001152798">
    <property type="component" value="Chromosome 3"/>
</dbReference>
<name>A0A9P0EDW9_NEZVI</name>
<evidence type="ECO:0000259" key="7">
    <source>
        <dbReference type="PROSITE" id="PS50832"/>
    </source>
</evidence>
<evidence type="ECO:0000256" key="5">
    <source>
        <dbReference type="PROSITE-ProRule" id="PRU00181"/>
    </source>
</evidence>
<dbReference type="GO" id="GO:0005634">
    <property type="term" value="C:nucleus"/>
    <property type="evidence" value="ECO:0007669"/>
    <property type="project" value="TreeGrafter"/>
</dbReference>
<dbReference type="EMBL" id="OV725079">
    <property type="protein sequence ID" value="CAH1394658.1"/>
    <property type="molecule type" value="Genomic_DNA"/>
</dbReference>
<feature type="compositionally biased region" description="Polar residues" evidence="6">
    <location>
        <begin position="115"/>
        <end position="128"/>
    </location>
</feature>
<evidence type="ECO:0000256" key="2">
    <source>
        <dbReference type="ARBA" id="ARBA00020989"/>
    </source>
</evidence>
<sequence>MSKTTKKKHVMSDMLFSGDLLLEEGQKIVRVVCGRGNNLHEVEELEPSGDNFLVSMPVRFRKTVWVKRGDYLIVQPIEEGDKVKAEITDILTRDRIKYLKQRKLWPGKEDDHSDSSCNEDIPENTNRISVACDDSDSSDSDD</sequence>
<reference evidence="8" key="1">
    <citation type="submission" date="2022-01" db="EMBL/GenBank/DDBJ databases">
        <authorList>
            <person name="King R."/>
        </authorList>
    </citation>
    <scope>NUCLEOTIDE SEQUENCE</scope>
</reference>
<dbReference type="Gene3D" id="2.40.50.140">
    <property type="entry name" value="Nucleic acid-binding proteins"/>
    <property type="match status" value="1"/>
</dbReference>
<evidence type="ECO:0000256" key="6">
    <source>
        <dbReference type="SAM" id="MobiDB-lite"/>
    </source>
</evidence>
<keyword evidence="3" id="KW-0694">RNA-binding</keyword>
<dbReference type="AlphaFoldDB" id="A0A9P0EDW9"/>
<evidence type="ECO:0000256" key="1">
    <source>
        <dbReference type="ARBA" id="ARBA00007340"/>
    </source>
</evidence>
<dbReference type="PROSITE" id="PS50832">
    <property type="entry name" value="S1_IF1_TYPE"/>
    <property type="match status" value="1"/>
</dbReference>
<dbReference type="InterPro" id="IPR039294">
    <property type="entry name" value="EIF1AD"/>
</dbReference>
<dbReference type="GO" id="GO:0003743">
    <property type="term" value="F:translation initiation factor activity"/>
    <property type="evidence" value="ECO:0007669"/>
    <property type="project" value="UniProtKB-UniRule"/>
</dbReference>